<dbReference type="PANTHER" id="PTHR34270">
    <property type="entry name" value="PROTEIN RALF-LIKE 15-RELATED"/>
    <property type="match status" value="1"/>
</dbReference>
<dbReference type="PANTHER" id="PTHR34270:SF3">
    <property type="entry name" value="PROTEIN RALF-LIKE 16-RELATED"/>
    <property type="match status" value="1"/>
</dbReference>
<comment type="function">
    <text evidence="7">Cell signaling peptide that may regulate plant stress, growth, and development. Mediates a rapid alkalinization of extracellular space by mediating a transient increase in the cytoplasmic Ca(2+) concentration leading to a calcium-dependent signaling events through a cell surface receptor and a concomitant activation of some intracellular mitogen-activated protein kinases.</text>
</comment>
<dbReference type="GO" id="GO:0005576">
    <property type="term" value="C:extracellular region"/>
    <property type="evidence" value="ECO:0007669"/>
    <property type="project" value="UniProtKB-SubCell"/>
</dbReference>
<protein>
    <submittedName>
        <fullName evidence="9">Uncharacterized protein</fullName>
    </submittedName>
</protein>
<sequence length="72" mass="7580">MASNTNKILAILIAMIMVCSLMVSPTNANPSLSYGAIGKDEDAKCSDGHCKTLGDPANGYNRGCEPENDCRS</sequence>
<evidence type="ECO:0000256" key="1">
    <source>
        <dbReference type="ARBA" id="ARBA00004613"/>
    </source>
</evidence>
<evidence type="ECO:0000256" key="2">
    <source>
        <dbReference type="ARBA" id="ARBA00009178"/>
    </source>
</evidence>
<feature type="signal peptide" evidence="8">
    <location>
        <begin position="1"/>
        <end position="28"/>
    </location>
</feature>
<accession>A0A9I9DTC5</accession>
<keyword evidence="5 8" id="KW-0732">Signal</keyword>
<reference evidence="9" key="1">
    <citation type="submission" date="2023-03" db="UniProtKB">
        <authorList>
            <consortium name="EnsemblPlants"/>
        </authorList>
    </citation>
    <scope>IDENTIFICATION</scope>
</reference>
<keyword evidence="6" id="KW-1015">Disulfide bond</keyword>
<keyword evidence="4" id="KW-0372">Hormone</keyword>
<dbReference type="Pfam" id="PF05498">
    <property type="entry name" value="RALF"/>
    <property type="match status" value="1"/>
</dbReference>
<dbReference type="AlphaFoldDB" id="A0A9I9DTC5"/>
<comment type="similarity">
    <text evidence="2">Belongs to the plant rapid alkalinization factor (RALF) family.</text>
</comment>
<evidence type="ECO:0000256" key="5">
    <source>
        <dbReference type="ARBA" id="ARBA00022729"/>
    </source>
</evidence>
<dbReference type="Gramene" id="MELO3C023467.2.1">
    <property type="protein sequence ID" value="MELO3C023467.2.1"/>
    <property type="gene ID" value="MELO3C023467.2"/>
</dbReference>
<dbReference type="InterPro" id="IPR008801">
    <property type="entry name" value="RALF"/>
</dbReference>
<evidence type="ECO:0000256" key="3">
    <source>
        <dbReference type="ARBA" id="ARBA00022525"/>
    </source>
</evidence>
<keyword evidence="3" id="KW-0964">Secreted</keyword>
<evidence type="ECO:0000256" key="8">
    <source>
        <dbReference type="SAM" id="SignalP"/>
    </source>
</evidence>
<feature type="chain" id="PRO_5039928898" evidence="8">
    <location>
        <begin position="29"/>
        <end position="72"/>
    </location>
</feature>
<evidence type="ECO:0000256" key="7">
    <source>
        <dbReference type="ARBA" id="ARBA00037228"/>
    </source>
</evidence>
<organism evidence="9">
    <name type="scientific">Cucumis melo</name>
    <name type="common">Muskmelon</name>
    <dbReference type="NCBI Taxonomy" id="3656"/>
    <lineage>
        <taxon>Eukaryota</taxon>
        <taxon>Viridiplantae</taxon>
        <taxon>Streptophyta</taxon>
        <taxon>Embryophyta</taxon>
        <taxon>Tracheophyta</taxon>
        <taxon>Spermatophyta</taxon>
        <taxon>Magnoliopsida</taxon>
        <taxon>eudicotyledons</taxon>
        <taxon>Gunneridae</taxon>
        <taxon>Pentapetalae</taxon>
        <taxon>rosids</taxon>
        <taxon>fabids</taxon>
        <taxon>Cucurbitales</taxon>
        <taxon>Cucurbitaceae</taxon>
        <taxon>Benincaseae</taxon>
        <taxon>Cucumis</taxon>
    </lineage>
</organism>
<dbReference type="EnsemblPlants" id="MELO3C023467.2.1">
    <property type="protein sequence ID" value="MELO3C023467.2.1"/>
    <property type="gene ID" value="MELO3C023467.2"/>
</dbReference>
<comment type="subcellular location">
    <subcellularLocation>
        <location evidence="1">Secreted</location>
    </subcellularLocation>
</comment>
<proteinExistence type="inferred from homology"/>
<dbReference type="GO" id="GO:0040008">
    <property type="term" value="P:regulation of growth"/>
    <property type="evidence" value="ECO:0007669"/>
    <property type="project" value="UniProtKB-ARBA"/>
</dbReference>
<evidence type="ECO:0000256" key="6">
    <source>
        <dbReference type="ARBA" id="ARBA00023157"/>
    </source>
</evidence>
<evidence type="ECO:0000256" key="4">
    <source>
        <dbReference type="ARBA" id="ARBA00022702"/>
    </source>
</evidence>
<name>A0A9I9DTC5_CUCME</name>
<dbReference type="GO" id="GO:0005179">
    <property type="term" value="F:hormone activity"/>
    <property type="evidence" value="ECO:0007669"/>
    <property type="project" value="UniProtKB-KW"/>
</dbReference>
<evidence type="ECO:0000313" key="9">
    <source>
        <dbReference type="EnsemblPlants" id="MELO3C023467.2.1"/>
    </source>
</evidence>